<protein>
    <submittedName>
        <fullName evidence="2">Uncharacterized protein</fullName>
    </submittedName>
</protein>
<accession>A0AAV7WBJ6</accession>
<dbReference type="AlphaFoldDB" id="A0AAV7WBJ6"/>
<evidence type="ECO:0000313" key="2">
    <source>
        <dbReference type="EMBL" id="KAJ1209655.1"/>
    </source>
</evidence>
<comment type="caution">
    <text evidence="2">The sequence shown here is derived from an EMBL/GenBank/DDBJ whole genome shotgun (WGS) entry which is preliminary data.</text>
</comment>
<feature type="compositionally biased region" description="Polar residues" evidence="1">
    <location>
        <begin position="46"/>
        <end position="66"/>
    </location>
</feature>
<gene>
    <name evidence="2" type="ORF">NDU88_005028</name>
</gene>
<evidence type="ECO:0000313" key="3">
    <source>
        <dbReference type="Proteomes" id="UP001066276"/>
    </source>
</evidence>
<dbReference type="Proteomes" id="UP001066276">
    <property type="component" value="Chromosome 1_2"/>
</dbReference>
<name>A0AAV7WBJ6_PLEWA</name>
<feature type="region of interest" description="Disordered" evidence="1">
    <location>
        <begin position="1"/>
        <end position="25"/>
    </location>
</feature>
<evidence type="ECO:0000256" key="1">
    <source>
        <dbReference type="SAM" id="MobiDB-lite"/>
    </source>
</evidence>
<organism evidence="2 3">
    <name type="scientific">Pleurodeles waltl</name>
    <name type="common">Iberian ribbed newt</name>
    <dbReference type="NCBI Taxonomy" id="8319"/>
    <lineage>
        <taxon>Eukaryota</taxon>
        <taxon>Metazoa</taxon>
        <taxon>Chordata</taxon>
        <taxon>Craniata</taxon>
        <taxon>Vertebrata</taxon>
        <taxon>Euteleostomi</taxon>
        <taxon>Amphibia</taxon>
        <taxon>Batrachia</taxon>
        <taxon>Caudata</taxon>
        <taxon>Salamandroidea</taxon>
        <taxon>Salamandridae</taxon>
        <taxon>Pleurodelinae</taxon>
        <taxon>Pleurodeles</taxon>
    </lineage>
</organism>
<sequence length="100" mass="10983">MNPRGSSRLPILVTSSSVRDSVDQRSTSFPMCLWSSGPHPRLPCTNPLSRGSPTLQGCRSMNPKRSQSCRRNDLSLGRPRPPKRGSRMPRAAGRGARRGL</sequence>
<feature type="compositionally biased region" description="Low complexity" evidence="1">
    <location>
        <begin position="14"/>
        <end position="25"/>
    </location>
</feature>
<proteinExistence type="predicted"/>
<keyword evidence="3" id="KW-1185">Reference proteome</keyword>
<dbReference type="EMBL" id="JANPWB010000002">
    <property type="protein sequence ID" value="KAJ1209655.1"/>
    <property type="molecule type" value="Genomic_DNA"/>
</dbReference>
<reference evidence="2" key="1">
    <citation type="journal article" date="2022" name="bioRxiv">
        <title>Sequencing and chromosome-scale assembly of the giantPleurodeles waltlgenome.</title>
        <authorList>
            <person name="Brown T."/>
            <person name="Elewa A."/>
            <person name="Iarovenko S."/>
            <person name="Subramanian E."/>
            <person name="Araus A.J."/>
            <person name="Petzold A."/>
            <person name="Susuki M."/>
            <person name="Suzuki K.-i.T."/>
            <person name="Hayashi T."/>
            <person name="Toyoda A."/>
            <person name="Oliveira C."/>
            <person name="Osipova E."/>
            <person name="Leigh N.D."/>
            <person name="Simon A."/>
            <person name="Yun M.H."/>
        </authorList>
    </citation>
    <scope>NUCLEOTIDE SEQUENCE</scope>
    <source>
        <strain evidence="2">20211129_DDA</strain>
        <tissue evidence="2">Liver</tissue>
    </source>
</reference>
<feature type="region of interest" description="Disordered" evidence="1">
    <location>
        <begin position="44"/>
        <end position="100"/>
    </location>
</feature>